<dbReference type="Proteomes" id="UP000076871">
    <property type="component" value="Unassembled WGS sequence"/>
</dbReference>
<dbReference type="InterPro" id="IPR013177">
    <property type="entry name" value="Ribosomal_mS38_C"/>
</dbReference>
<keyword evidence="8" id="KW-1185">Reference proteome</keyword>
<evidence type="ECO:0000313" key="7">
    <source>
        <dbReference type="EMBL" id="KZT09625.1"/>
    </source>
</evidence>
<evidence type="ECO:0000256" key="4">
    <source>
        <dbReference type="ARBA" id="ARBA00035682"/>
    </source>
</evidence>
<dbReference type="PANTHER" id="PTHR32035:SF3">
    <property type="entry name" value="SMALL RIBOSOMAL SUBUNIT PROTEIN MS38"/>
    <property type="match status" value="1"/>
</dbReference>
<dbReference type="PANTHER" id="PTHR32035">
    <property type="entry name" value="AURORA KINASE A-INTERACTING PROTEIN"/>
    <property type="match status" value="1"/>
</dbReference>
<organism evidence="7 8">
    <name type="scientific">Laetiporus sulphureus 93-53</name>
    <dbReference type="NCBI Taxonomy" id="1314785"/>
    <lineage>
        <taxon>Eukaryota</taxon>
        <taxon>Fungi</taxon>
        <taxon>Dikarya</taxon>
        <taxon>Basidiomycota</taxon>
        <taxon>Agaricomycotina</taxon>
        <taxon>Agaricomycetes</taxon>
        <taxon>Polyporales</taxon>
        <taxon>Laetiporus</taxon>
    </lineage>
</organism>
<evidence type="ECO:0000259" key="6">
    <source>
        <dbReference type="SMART" id="SM01155"/>
    </source>
</evidence>
<feature type="region of interest" description="Disordered" evidence="5">
    <location>
        <begin position="210"/>
        <end position="240"/>
    </location>
</feature>
<reference evidence="7 8" key="1">
    <citation type="journal article" date="2016" name="Mol. Biol. Evol.">
        <title>Comparative Genomics of Early-Diverging Mushroom-Forming Fungi Provides Insights into the Origins of Lignocellulose Decay Capabilities.</title>
        <authorList>
            <person name="Nagy L.G."/>
            <person name="Riley R."/>
            <person name="Tritt A."/>
            <person name="Adam C."/>
            <person name="Daum C."/>
            <person name="Floudas D."/>
            <person name="Sun H."/>
            <person name="Yadav J.S."/>
            <person name="Pangilinan J."/>
            <person name="Larsson K.H."/>
            <person name="Matsuura K."/>
            <person name="Barry K."/>
            <person name="Labutti K."/>
            <person name="Kuo R."/>
            <person name="Ohm R.A."/>
            <person name="Bhattacharya S.S."/>
            <person name="Shirouzu T."/>
            <person name="Yoshinaga Y."/>
            <person name="Martin F.M."/>
            <person name="Grigoriev I.V."/>
            <person name="Hibbett D.S."/>
        </authorList>
    </citation>
    <scope>NUCLEOTIDE SEQUENCE [LARGE SCALE GENOMIC DNA]</scope>
    <source>
        <strain evidence="7 8">93-53</strain>
    </source>
</reference>
<dbReference type="STRING" id="1314785.A0A165FZK3"/>
<protein>
    <recommendedName>
        <fullName evidence="4">Small ribosomal subunit protein mS38</fullName>
    </recommendedName>
</protein>
<dbReference type="InParanoid" id="A0A165FZK3"/>
<dbReference type="RefSeq" id="XP_040767365.1">
    <property type="nucleotide sequence ID" value="XM_040903963.1"/>
</dbReference>
<dbReference type="AlphaFoldDB" id="A0A165FZK3"/>
<evidence type="ECO:0000313" key="8">
    <source>
        <dbReference type="Proteomes" id="UP000076871"/>
    </source>
</evidence>
<gene>
    <name evidence="7" type="ORF">LAESUDRAFT_646215</name>
</gene>
<dbReference type="EMBL" id="KV427611">
    <property type="protein sequence ID" value="KZT09625.1"/>
    <property type="molecule type" value="Genomic_DNA"/>
</dbReference>
<dbReference type="GeneID" id="63820993"/>
<dbReference type="SMART" id="SM01155">
    <property type="entry name" value="DUF1713"/>
    <property type="match status" value="1"/>
</dbReference>
<dbReference type="Pfam" id="PF08213">
    <property type="entry name" value="COX24_C"/>
    <property type="match status" value="1"/>
</dbReference>
<feature type="compositionally biased region" description="Low complexity" evidence="5">
    <location>
        <begin position="52"/>
        <end position="65"/>
    </location>
</feature>
<feature type="compositionally biased region" description="Polar residues" evidence="5">
    <location>
        <begin position="66"/>
        <end position="77"/>
    </location>
</feature>
<feature type="compositionally biased region" description="Basic residues" evidence="5">
    <location>
        <begin position="212"/>
        <end position="240"/>
    </location>
</feature>
<dbReference type="GO" id="GO:0005739">
    <property type="term" value="C:mitochondrion"/>
    <property type="evidence" value="ECO:0007669"/>
    <property type="project" value="UniProtKB-SubCell"/>
</dbReference>
<evidence type="ECO:0000256" key="5">
    <source>
        <dbReference type="SAM" id="MobiDB-lite"/>
    </source>
</evidence>
<proteinExistence type="inferred from homology"/>
<evidence type="ECO:0000256" key="3">
    <source>
        <dbReference type="ARBA" id="ARBA00035647"/>
    </source>
</evidence>
<sequence length="240" mass="25988">MAVLAHLLRPVPATRRAYSTFSKPGGGRFFNSSKPPKVVSGTTTTIIDANAASDASAKDQSSQQSPSTPAGSEASSALTSVLPVPSAAVSMHPGVNSHDLRLHQFFSLHRPLLLMSQPTSMIFESAATPFSIPPKATPAVSVDGLNEPPEATPEEDADAARLLARALVINRVAPSIAWENTLQKLGLDLSEGRAEEVKLAEAEFDAYMDSTKRKRRKKMKKHKLKKRRRATRSQRIKIGR</sequence>
<name>A0A165FZK3_9APHY</name>
<keyword evidence="2" id="KW-0496">Mitochondrion</keyword>
<comment type="subcellular location">
    <subcellularLocation>
        <location evidence="1">Mitochondrion</location>
    </subcellularLocation>
</comment>
<evidence type="ECO:0000256" key="1">
    <source>
        <dbReference type="ARBA" id="ARBA00004173"/>
    </source>
</evidence>
<feature type="domain" description="Ribosomal protein mS38 C-terminal" evidence="6">
    <location>
        <begin position="207"/>
        <end position="240"/>
    </location>
</feature>
<comment type="similarity">
    <text evidence="3">Belongs to the mitochondrion-specific ribosomal protein mS38 family.</text>
</comment>
<dbReference type="OrthoDB" id="3268560at2759"/>
<evidence type="ECO:0000256" key="2">
    <source>
        <dbReference type="ARBA" id="ARBA00023128"/>
    </source>
</evidence>
<feature type="region of interest" description="Disordered" evidence="5">
    <location>
        <begin position="52"/>
        <end position="77"/>
    </location>
</feature>
<accession>A0A165FZK3</accession>